<feature type="transmembrane region" description="Helical" evidence="2">
    <location>
        <begin position="49"/>
        <end position="70"/>
    </location>
</feature>
<evidence type="ECO:0000313" key="3">
    <source>
        <dbReference type="EMBL" id="XBP70267.1"/>
    </source>
</evidence>
<dbReference type="InterPro" id="IPR034122">
    <property type="entry name" value="Retropepsin-like_bacterial"/>
</dbReference>
<dbReference type="SUPFAM" id="SSF50630">
    <property type="entry name" value="Acid proteases"/>
    <property type="match status" value="1"/>
</dbReference>
<dbReference type="NCBIfam" id="TIGR02281">
    <property type="entry name" value="clan_AA_DTGA"/>
    <property type="match status" value="1"/>
</dbReference>
<protein>
    <submittedName>
        <fullName evidence="3">TIGR02281 family clan AA aspartic protease</fullName>
        <ecNumber evidence="3">3.4.23.-</ecNumber>
    </submittedName>
</protein>
<feature type="region of interest" description="Disordered" evidence="1">
    <location>
        <begin position="1"/>
        <end position="39"/>
    </location>
</feature>
<dbReference type="PROSITE" id="PS00141">
    <property type="entry name" value="ASP_PROTEASE"/>
    <property type="match status" value="1"/>
</dbReference>
<dbReference type="InterPro" id="IPR021109">
    <property type="entry name" value="Peptidase_aspartic_dom_sf"/>
</dbReference>
<dbReference type="GO" id="GO:0006508">
    <property type="term" value="P:proteolysis"/>
    <property type="evidence" value="ECO:0007669"/>
    <property type="project" value="UniProtKB-KW"/>
</dbReference>
<reference evidence="3" key="1">
    <citation type="submission" date="2024-05" db="EMBL/GenBank/DDBJ databases">
        <authorList>
            <person name="Bunk B."/>
            <person name="Swiderski J."/>
            <person name="Sproer C."/>
            <person name="Thiel V."/>
        </authorList>
    </citation>
    <scope>NUCLEOTIDE SEQUENCE</scope>
    <source>
        <strain evidence="3">DSM 17735</strain>
    </source>
</reference>
<feature type="compositionally biased region" description="Basic and acidic residues" evidence="1">
    <location>
        <begin position="1"/>
        <end position="34"/>
    </location>
</feature>
<dbReference type="InterPro" id="IPR011969">
    <property type="entry name" value="Clan_AA_Asp_peptidase_C"/>
</dbReference>
<dbReference type="EMBL" id="CP157675">
    <property type="protein sequence ID" value="XBP70267.1"/>
    <property type="molecule type" value="Genomic_DNA"/>
</dbReference>
<evidence type="ECO:0000256" key="2">
    <source>
        <dbReference type="SAM" id="Phobius"/>
    </source>
</evidence>
<dbReference type="EC" id="3.4.23.-" evidence="3"/>
<gene>
    <name evidence="3" type="ORF">ABLV49_00040</name>
</gene>
<proteinExistence type="predicted"/>
<organism evidence="3">
    <name type="scientific">Polaromonas hydrogenivorans</name>
    <dbReference type="NCBI Taxonomy" id="335476"/>
    <lineage>
        <taxon>Bacteria</taxon>
        <taxon>Pseudomonadati</taxon>
        <taxon>Pseudomonadota</taxon>
        <taxon>Betaproteobacteria</taxon>
        <taxon>Burkholderiales</taxon>
        <taxon>Comamonadaceae</taxon>
        <taxon>Polaromonas</taxon>
    </lineage>
</organism>
<accession>A0AAU7LRP2</accession>
<name>A0AAU7LRP2_9BURK</name>
<dbReference type="Pfam" id="PF13975">
    <property type="entry name" value="gag-asp_proteas"/>
    <property type="match status" value="1"/>
</dbReference>
<dbReference type="Gene3D" id="2.40.70.10">
    <property type="entry name" value="Acid Proteases"/>
    <property type="match status" value="1"/>
</dbReference>
<dbReference type="InterPro" id="IPR001969">
    <property type="entry name" value="Aspartic_peptidase_AS"/>
</dbReference>
<sequence>MESGKQFKEKNPMGMQDRDWWKEAQKERTRKESRSNNTALPASLKRGSAAIAVFWLVVMGLLYAGMAHYLKPRAVSISASGDLVIPRARDGHFYAAGLVNGKPVNFMVDTGASLVTVSEKFSRTADISAGVPTVFKTANGDFRGRIVSDVPVALGPVSISSVRIGVGLVGDNANDALLGQSFLSKFEIVLSKEQMILRQR</sequence>
<keyword evidence="3" id="KW-0378">Hydrolase</keyword>
<dbReference type="RefSeq" id="WP_349279499.1">
    <property type="nucleotide sequence ID" value="NZ_CBCSCU010000005.1"/>
</dbReference>
<keyword evidence="3" id="KW-0645">Protease</keyword>
<evidence type="ECO:0000256" key="1">
    <source>
        <dbReference type="SAM" id="MobiDB-lite"/>
    </source>
</evidence>
<keyword evidence="2" id="KW-0472">Membrane</keyword>
<dbReference type="AlphaFoldDB" id="A0AAU7LRP2"/>
<keyword evidence="2" id="KW-0812">Transmembrane</keyword>
<keyword evidence="2" id="KW-1133">Transmembrane helix</keyword>
<dbReference type="CDD" id="cd05483">
    <property type="entry name" value="retropepsin_like_bacteria"/>
    <property type="match status" value="1"/>
</dbReference>
<dbReference type="GO" id="GO:0004190">
    <property type="term" value="F:aspartic-type endopeptidase activity"/>
    <property type="evidence" value="ECO:0007669"/>
    <property type="project" value="InterPro"/>
</dbReference>